<evidence type="ECO:0000256" key="2">
    <source>
        <dbReference type="ARBA" id="ARBA00022475"/>
    </source>
</evidence>
<dbReference type="PIRSF" id="PIRSF037479">
    <property type="entry name" value="PG_GlcNAc_deacetylase"/>
    <property type="match status" value="1"/>
</dbReference>
<dbReference type="PROSITE" id="PS51677">
    <property type="entry name" value="NODB"/>
    <property type="match status" value="1"/>
</dbReference>
<keyword evidence="3" id="KW-0812">Transmembrane</keyword>
<feature type="binding site" evidence="10">
    <location>
        <position position="324"/>
    </location>
    <ligand>
        <name>Zn(2+)</name>
        <dbReference type="ChEBI" id="CHEBI:29105"/>
    </ligand>
</feature>
<gene>
    <name evidence="13" type="ORF">HB853_05635</name>
</gene>
<feature type="active site" description="Proton donor" evidence="8">
    <location>
        <position position="415"/>
    </location>
</feature>
<dbReference type="PANTHER" id="PTHR10587:SF133">
    <property type="entry name" value="CHITIN DEACETYLASE 1-RELATED"/>
    <property type="match status" value="1"/>
</dbReference>
<evidence type="ECO:0000256" key="10">
    <source>
        <dbReference type="PIRSR" id="PIRSR037479-3"/>
    </source>
</evidence>
<feature type="binding site" evidence="9">
    <location>
        <position position="365"/>
    </location>
    <ligand>
        <name>substrate</name>
    </ligand>
</feature>
<feature type="binding site" evidence="10">
    <location>
        <position position="328"/>
    </location>
    <ligand>
        <name>Zn(2+)</name>
        <dbReference type="ChEBI" id="CHEBI:29105"/>
    </ligand>
</feature>
<evidence type="ECO:0000256" key="1">
    <source>
        <dbReference type="ARBA" id="ARBA00004162"/>
    </source>
</evidence>
<dbReference type="GO" id="GO:0005886">
    <property type="term" value="C:plasma membrane"/>
    <property type="evidence" value="ECO:0007669"/>
    <property type="project" value="UniProtKB-SubCell"/>
</dbReference>
<evidence type="ECO:0000256" key="11">
    <source>
        <dbReference type="PIRSR" id="PIRSR037479-4"/>
    </source>
</evidence>
<protein>
    <submittedName>
        <fullName evidence="13">Polysaccharide deacetylase family protein</fullName>
    </submittedName>
</protein>
<dbReference type="InterPro" id="IPR017219">
    <property type="entry name" value="Peptidoglycan_deacetylase"/>
</dbReference>
<keyword evidence="10" id="KW-0862">Zinc</keyword>
<evidence type="ECO:0000256" key="6">
    <source>
        <dbReference type="ARBA" id="ARBA00022989"/>
    </source>
</evidence>
<feature type="site" description="Raises pKa of active site His" evidence="11">
    <location>
        <position position="389"/>
    </location>
</feature>
<organism evidence="13 14">
    <name type="scientific">Listeria welshimeri</name>
    <dbReference type="NCBI Taxonomy" id="1643"/>
    <lineage>
        <taxon>Bacteria</taxon>
        <taxon>Bacillati</taxon>
        <taxon>Bacillota</taxon>
        <taxon>Bacilli</taxon>
        <taxon>Bacillales</taxon>
        <taxon>Listeriaceae</taxon>
        <taxon>Listeria</taxon>
    </lineage>
</organism>
<comment type="caution">
    <text evidence="13">The sequence shown here is derived from an EMBL/GenBank/DDBJ whole genome shotgun (WGS) entry which is preliminary data.</text>
</comment>
<keyword evidence="2" id="KW-1003">Cell membrane</keyword>
<evidence type="ECO:0000259" key="12">
    <source>
        <dbReference type="PROSITE" id="PS51677"/>
    </source>
</evidence>
<dbReference type="InterPro" id="IPR011330">
    <property type="entry name" value="Glyco_hydro/deAcase_b/a-brl"/>
</dbReference>
<feature type="active site" description="Proton acceptor" evidence="8">
    <location>
        <position position="273"/>
    </location>
</feature>
<evidence type="ECO:0000256" key="8">
    <source>
        <dbReference type="PIRSR" id="PIRSR037479-1"/>
    </source>
</evidence>
<evidence type="ECO:0000256" key="3">
    <source>
        <dbReference type="ARBA" id="ARBA00022692"/>
    </source>
</evidence>
<dbReference type="GO" id="GO:0046872">
    <property type="term" value="F:metal ion binding"/>
    <property type="evidence" value="ECO:0007669"/>
    <property type="project" value="UniProtKB-KW"/>
</dbReference>
<evidence type="ECO:0000256" key="9">
    <source>
        <dbReference type="PIRSR" id="PIRSR037479-2"/>
    </source>
</evidence>
<accession>A0A7X0W4V6</accession>
<keyword evidence="7" id="KW-0472">Membrane</keyword>
<reference evidence="13 14" key="1">
    <citation type="submission" date="2020-03" db="EMBL/GenBank/DDBJ databases">
        <title>Soil Listeria distribution.</title>
        <authorList>
            <person name="Liao J."/>
            <person name="Wiedmann M."/>
        </authorList>
    </citation>
    <scope>NUCLEOTIDE SEQUENCE [LARGE SCALE GENOMIC DNA]</scope>
    <source>
        <strain evidence="13 14">FSL L7-1829</strain>
    </source>
</reference>
<name>A0A7X0W4V6_LISWE</name>
<keyword evidence="5" id="KW-0378">Hydrolase</keyword>
<feature type="binding site" evidence="10">
    <location>
        <position position="274"/>
    </location>
    <ligand>
        <name>Zn(2+)</name>
        <dbReference type="ChEBI" id="CHEBI:29105"/>
    </ligand>
</feature>
<feature type="domain" description="NodB homology" evidence="12">
    <location>
        <begin position="266"/>
        <end position="440"/>
    </location>
</feature>
<dbReference type="Gene3D" id="3.20.20.370">
    <property type="entry name" value="Glycoside hydrolase/deacetylase"/>
    <property type="match status" value="1"/>
</dbReference>
<dbReference type="InterPro" id="IPR050248">
    <property type="entry name" value="Polysacc_deacetylase_ArnD"/>
</dbReference>
<dbReference type="PANTHER" id="PTHR10587">
    <property type="entry name" value="GLYCOSYL TRANSFERASE-RELATED"/>
    <property type="match status" value="1"/>
</dbReference>
<evidence type="ECO:0000256" key="7">
    <source>
        <dbReference type="ARBA" id="ARBA00023136"/>
    </source>
</evidence>
<comment type="subcellular location">
    <subcellularLocation>
        <location evidence="1">Cell membrane</location>
        <topology evidence="1">Single-pass membrane protein</topology>
    </subcellularLocation>
</comment>
<dbReference type="Proteomes" id="UP000522007">
    <property type="component" value="Unassembled WGS sequence"/>
</dbReference>
<sequence>MKKRWIRISLVAILIIAVVFIGVKGFQRYQFSKSRNKVIMQMDRLMKDQSGSDFHRLDKKENGVEIISYIPKTTTKKDNITVQKEVNKAADLERKKLDNEKDEEGIIFYTFQKQKLAENVVSYKIEQHEYVKEGQTKLTLNSKKDVCQNIVTDAETGDLLTLGEVLLKSNDTKFNIKTAVEQELIKSGDIPLKDIGNLGEIKGITNWEETNFGLTDTDLILPINVPGYPKLKKVNLKLADIASYVNKKYIPAGVEIPSAQKAVSGKKIALTFDDGPSQTVTPKVLATLKRYNAKATFFVLGSRVLENPDLVKQELDEGHQVGSHSWDHPQLTKLSNKEVYDQILKTQKVVFDQTGYFPTTMRPPYGAINKEVAEEIGIPIVQWSVDTEDWKIKNPKAVTKKVMANASDGAIVLMHDIHPTTGDSLDKTLKLLKKQGYQFVTVNELYNEKLKIGKQYFDANDSRMVK</sequence>
<evidence type="ECO:0000256" key="4">
    <source>
        <dbReference type="ARBA" id="ARBA00022723"/>
    </source>
</evidence>
<dbReference type="AlphaFoldDB" id="A0A7X0W4V6"/>
<dbReference type="SUPFAM" id="SSF88713">
    <property type="entry name" value="Glycoside hydrolase/deacetylase"/>
    <property type="match status" value="1"/>
</dbReference>
<proteinExistence type="predicted"/>
<dbReference type="GO" id="GO:0016810">
    <property type="term" value="F:hydrolase activity, acting on carbon-nitrogen (but not peptide) bonds"/>
    <property type="evidence" value="ECO:0007669"/>
    <property type="project" value="InterPro"/>
</dbReference>
<dbReference type="Pfam" id="PF01522">
    <property type="entry name" value="Polysacc_deac_1"/>
    <property type="match status" value="1"/>
</dbReference>
<evidence type="ECO:0000256" key="5">
    <source>
        <dbReference type="ARBA" id="ARBA00022801"/>
    </source>
</evidence>
<dbReference type="InterPro" id="IPR002509">
    <property type="entry name" value="NODB_dom"/>
</dbReference>
<keyword evidence="4 10" id="KW-0479">Metal-binding</keyword>
<keyword evidence="6" id="KW-1133">Transmembrane helix</keyword>
<evidence type="ECO:0000313" key="14">
    <source>
        <dbReference type="Proteomes" id="UP000522007"/>
    </source>
</evidence>
<dbReference type="EMBL" id="JAAROP010000003">
    <property type="protein sequence ID" value="MBC1322422.1"/>
    <property type="molecule type" value="Genomic_DNA"/>
</dbReference>
<dbReference type="GO" id="GO:0005975">
    <property type="term" value="P:carbohydrate metabolic process"/>
    <property type="evidence" value="ECO:0007669"/>
    <property type="project" value="InterPro"/>
</dbReference>
<evidence type="ECO:0000313" key="13">
    <source>
        <dbReference type="EMBL" id="MBC1322422.1"/>
    </source>
</evidence>